<dbReference type="Gene3D" id="2.60.120.260">
    <property type="entry name" value="Galactose-binding domain-like"/>
    <property type="match status" value="1"/>
</dbReference>
<reference evidence="4" key="1">
    <citation type="submission" date="2022-12" db="EMBL/GenBank/DDBJ databases">
        <authorList>
            <person name="Petersen C."/>
        </authorList>
    </citation>
    <scope>NUCLEOTIDE SEQUENCE</scope>
    <source>
        <strain evidence="4">IBT 16125</strain>
    </source>
</reference>
<keyword evidence="5" id="KW-1185">Reference proteome</keyword>
<organism evidence="4 5">
    <name type="scientific">Penicillium daleae</name>
    <dbReference type="NCBI Taxonomy" id="63821"/>
    <lineage>
        <taxon>Eukaryota</taxon>
        <taxon>Fungi</taxon>
        <taxon>Dikarya</taxon>
        <taxon>Ascomycota</taxon>
        <taxon>Pezizomycotina</taxon>
        <taxon>Eurotiomycetes</taxon>
        <taxon>Eurotiomycetidae</taxon>
        <taxon>Eurotiales</taxon>
        <taxon>Aspergillaceae</taxon>
        <taxon>Penicillium</taxon>
    </lineage>
</organism>
<dbReference type="PANTHER" id="PTHR22925">
    <property type="entry name" value="GLYCOSYL HYDROLASE 43 FAMILY MEMBER"/>
    <property type="match status" value="1"/>
</dbReference>
<dbReference type="EMBL" id="JAPVEA010000002">
    <property type="protein sequence ID" value="KAJ5462061.1"/>
    <property type="molecule type" value="Genomic_DNA"/>
</dbReference>
<evidence type="ECO:0000313" key="5">
    <source>
        <dbReference type="Proteomes" id="UP001213681"/>
    </source>
</evidence>
<dbReference type="Gene3D" id="2.115.10.20">
    <property type="entry name" value="Glycosyl hydrolase domain, family 43"/>
    <property type="match status" value="2"/>
</dbReference>
<feature type="domain" description="GH29D-like beta-sandwich" evidence="3">
    <location>
        <begin position="339"/>
        <end position="401"/>
    </location>
</feature>
<sequence>MKTLATLCMLCIGLLALTVSGKKAQYSAIPNGQQYLDTGGNPIDAHGPGFLKVDNTWYWVGQSFYTAPAGAPPNEAMVNLYKSTDLLNWDFVGPIVTAYTPGVNGSLPFAYSFPGRPKLLYNKPTKKYVLWVHWEEIATFGASEVIVLTADNVAGPYTVTSKSHRRPGAGNNFPDAMGDRIGSLVLDYNTQSKNTSDTSHPYVPVQAAYPPQIYQFNAPNPKNLTQVSYVSQSNGYGTSEVDNAWTFQFGNIQFNFTLKALAVRMTPWNATLYNLYETQYSLGVSSYIVRYPTTNRSEVSSAVYELGNPGTARTSLVPPVIGPTLNESKSNEVVWVNSGDAAFITVGTDGASIFYTTDGSTPSPTSSQYWDGTRITIAGAPGTNLTVKAISVLNNQTSSVVSQTYEIASDSSLVPVFNPIINRPSGVYQRGSPEFGWEALRVYCPSYNTVCYYTMDGLDPNPPMEGDNNGYGSRDMTVWVDPKTDIGYFMTASDNIYGRIWQLTEDYTDVVAELEFDVWVDKSHEAPAMIRNGESAGEWVYLVNSQQSGWFANQAQYLRTNNLAGGFKLPRDSTGYRDGSSLWSPFQPLGDSSTFNSQSSYILNIGTDAKPVYIFMGDRNDASYLYDSTYVFLPLTVNDTGASEDGSVASGEMTLNFTPELEVNLAKHSIIPPTWKLLSLNQPVVASPSVALTPEQEAAGTYNYSASVANDGVDFDLNIYGPVQQYYKPQSVPFFWQVDLGKSYNLAWIGLSFLSYGGSDAANLYTILASNDAQSWVKLIDNSQNQLPGYQSHILSGAYRYIQVDDINIYDVDHGKGADWEAGVFEISVYGSSHH</sequence>
<dbReference type="InterPro" id="IPR023296">
    <property type="entry name" value="Glyco_hydro_beta-prop_sf"/>
</dbReference>
<feature type="signal peptide" evidence="2">
    <location>
        <begin position="1"/>
        <end position="24"/>
    </location>
</feature>
<dbReference type="Pfam" id="PF13290">
    <property type="entry name" value="CHB_HEX_C_1"/>
    <property type="match status" value="1"/>
</dbReference>
<reference evidence="4" key="2">
    <citation type="journal article" date="2023" name="IMA Fungus">
        <title>Comparative genomic study of the Penicillium genus elucidates a diverse pangenome and 15 lateral gene transfer events.</title>
        <authorList>
            <person name="Petersen C."/>
            <person name="Sorensen T."/>
            <person name="Nielsen M.R."/>
            <person name="Sondergaard T.E."/>
            <person name="Sorensen J.L."/>
            <person name="Fitzpatrick D.A."/>
            <person name="Frisvad J.C."/>
            <person name="Nielsen K.L."/>
        </authorList>
    </citation>
    <scope>NUCLEOTIDE SEQUENCE</scope>
    <source>
        <strain evidence="4">IBT 16125</strain>
    </source>
</reference>
<dbReference type="InterPro" id="IPR059177">
    <property type="entry name" value="GH29D-like_dom"/>
</dbReference>
<proteinExistence type="predicted"/>
<evidence type="ECO:0000256" key="2">
    <source>
        <dbReference type="SAM" id="SignalP"/>
    </source>
</evidence>
<dbReference type="RefSeq" id="XP_056771103.1">
    <property type="nucleotide sequence ID" value="XM_056906996.1"/>
</dbReference>
<gene>
    <name evidence="4" type="ORF">N7458_003613</name>
</gene>
<name>A0AAD6CF50_9EURO</name>
<dbReference type="SUPFAM" id="SSF75005">
    <property type="entry name" value="Arabinanase/levansucrase/invertase"/>
    <property type="match status" value="2"/>
</dbReference>
<comment type="caution">
    <text evidence="4">The sequence shown here is derived from an EMBL/GenBank/DDBJ whole genome shotgun (WGS) entry which is preliminary data.</text>
</comment>
<feature type="chain" id="PRO_5042109182" description="GH29D-like beta-sandwich domain-containing protein" evidence="2">
    <location>
        <begin position="25"/>
        <end position="835"/>
    </location>
</feature>
<evidence type="ECO:0000256" key="1">
    <source>
        <dbReference type="ARBA" id="ARBA00022729"/>
    </source>
</evidence>
<dbReference type="GeneID" id="81597239"/>
<dbReference type="SUPFAM" id="SSF49785">
    <property type="entry name" value="Galactose-binding domain-like"/>
    <property type="match status" value="1"/>
</dbReference>
<dbReference type="InterPro" id="IPR008979">
    <property type="entry name" value="Galactose-bd-like_sf"/>
</dbReference>
<dbReference type="AlphaFoldDB" id="A0AAD6CF50"/>
<evidence type="ECO:0000313" key="4">
    <source>
        <dbReference type="EMBL" id="KAJ5462061.1"/>
    </source>
</evidence>
<protein>
    <recommendedName>
        <fullName evidence="3">GH29D-like beta-sandwich domain-containing protein</fullName>
    </recommendedName>
</protein>
<keyword evidence="1 2" id="KW-0732">Signal</keyword>
<dbReference type="Proteomes" id="UP001213681">
    <property type="component" value="Unassembled WGS sequence"/>
</dbReference>
<evidence type="ECO:0000259" key="3">
    <source>
        <dbReference type="Pfam" id="PF13290"/>
    </source>
</evidence>
<dbReference type="PANTHER" id="PTHR22925:SF3">
    <property type="entry name" value="GLYCOSYL HYDROLASE FAMILY PROTEIN 43"/>
    <property type="match status" value="1"/>
</dbReference>
<accession>A0AAD6CF50</accession>